<comment type="caution">
    <text evidence="2">The sequence shown here is derived from an EMBL/GenBank/DDBJ whole genome shotgun (WGS) entry which is preliminary data.</text>
</comment>
<protein>
    <submittedName>
        <fullName evidence="2">ATP-NAD kinase</fullName>
    </submittedName>
</protein>
<dbReference type="Pfam" id="PF20143">
    <property type="entry name" value="NAD_kinase_C"/>
    <property type="match status" value="1"/>
</dbReference>
<dbReference type="PANTHER" id="PTHR20275:SF0">
    <property type="entry name" value="NAD KINASE"/>
    <property type="match status" value="1"/>
</dbReference>
<dbReference type="InterPro" id="IPR017437">
    <property type="entry name" value="ATP-NAD_kinase_PpnK-typ_C"/>
</dbReference>
<dbReference type="EMBL" id="JBHSQH010000001">
    <property type="protein sequence ID" value="MFC5970283.1"/>
    <property type="molecule type" value="Genomic_DNA"/>
</dbReference>
<feature type="region of interest" description="Disordered" evidence="1">
    <location>
        <begin position="1"/>
        <end position="38"/>
    </location>
</feature>
<dbReference type="RefSeq" id="WP_247419097.1">
    <property type="nucleotide sequence ID" value="NZ_JALLGW010000002.1"/>
</dbReference>
<dbReference type="PANTHER" id="PTHR20275">
    <property type="entry name" value="NAD KINASE"/>
    <property type="match status" value="1"/>
</dbReference>
<evidence type="ECO:0000313" key="2">
    <source>
        <dbReference type="EMBL" id="MFC5970283.1"/>
    </source>
</evidence>
<keyword evidence="2" id="KW-0418">Kinase</keyword>
<sequence>MNDEGTEVRPSGEARFAVVGDEATPDGRSSADGSDVPSLSAAVDDAGALVDTPDADVVVAVGEAALSRVAPVTDAPILAVDVGGPHSVPRSVALDLVSALTPGEFSTTTQPLVTVECGAERTRALFDVTLVTADPARISEYSVHSGGEEVDRFRADGVVLATAMGSHGYAHAAGGPVLTADADSLVAVPIAPFAIGADHWVLPSTETTLRVEREDAPVDCFADTDRVGAVTPGEPVRVRPDGVVRFVRPEWR</sequence>
<evidence type="ECO:0000256" key="1">
    <source>
        <dbReference type="SAM" id="MobiDB-lite"/>
    </source>
</evidence>
<keyword evidence="3" id="KW-1185">Reference proteome</keyword>
<gene>
    <name evidence="2" type="ORF">ACFPYI_02975</name>
</gene>
<name>A0ABD5RIV0_9EURY</name>
<keyword evidence="2" id="KW-0808">Transferase</keyword>
<dbReference type="InterPro" id="IPR016064">
    <property type="entry name" value="NAD/diacylglycerol_kinase_sf"/>
</dbReference>
<dbReference type="GO" id="GO:0016301">
    <property type="term" value="F:kinase activity"/>
    <property type="evidence" value="ECO:0007669"/>
    <property type="project" value="UniProtKB-KW"/>
</dbReference>
<evidence type="ECO:0000313" key="3">
    <source>
        <dbReference type="Proteomes" id="UP001596099"/>
    </source>
</evidence>
<dbReference type="Proteomes" id="UP001596099">
    <property type="component" value="Unassembled WGS sequence"/>
</dbReference>
<dbReference type="SUPFAM" id="SSF111331">
    <property type="entry name" value="NAD kinase/diacylglycerol kinase-like"/>
    <property type="match status" value="1"/>
</dbReference>
<proteinExistence type="predicted"/>
<dbReference type="Gene3D" id="2.60.200.30">
    <property type="entry name" value="Probable inorganic polyphosphate/atp-NAD kinase, domain 2"/>
    <property type="match status" value="1"/>
</dbReference>
<reference evidence="2 3" key="1">
    <citation type="journal article" date="2019" name="Int. J. Syst. Evol. Microbiol.">
        <title>The Global Catalogue of Microorganisms (GCM) 10K type strain sequencing project: providing services to taxonomists for standard genome sequencing and annotation.</title>
        <authorList>
            <consortium name="The Broad Institute Genomics Platform"/>
            <consortium name="The Broad Institute Genome Sequencing Center for Infectious Disease"/>
            <person name="Wu L."/>
            <person name="Ma J."/>
        </authorList>
    </citation>
    <scope>NUCLEOTIDE SEQUENCE [LARGE SCALE GENOMIC DNA]</scope>
    <source>
        <strain evidence="2 3">CGMCC 1.12543</strain>
    </source>
</reference>
<feature type="compositionally biased region" description="Basic and acidic residues" evidence="1">
    <location>
        <begin position="1"/>
        <end position="12"/>
    </location>
</feature>
<accession>A0ABD5RIV0</accession>
<organism evidence="2 3">
    <name type="scientific">Halomarina salina</name>
    <dbReference type="NCBI Taxonomy" id="1872699"/>
    <lineage>
        <taxon>Archaea</taxon>
        <taxon>Methanobacteriati</taxon>
        <taxon>Methanobacteriota</taxon>
        <taxon>Stenosarchaea group</taxon>
        <taxon>Halobacteria</taxon>
        <taxon>Halobacteriales</taxon>
        <taxon>Natronomonadaceae</taxon>
        <taxon>Halomarina</taxon>
    </lineage>
</organism>
<dbReference type="AlphaFoldDB" id="A0ABD5RIV0"/>